<dbReference type="PATRIC" id="fig|1307839.3.peg.1752"/>
<protein>
    <submittedName>
        <fullName evidence="3">UDP-N-acetylglucosamine diphosphorylase/glucosamine-1-phosphate N-acetyltransferase</fullName>
    </submittedName>
</protein>
<keyword evidence="1 3" id="KW-0808">Transferase</keyword>
<dbReference type="InterPro" id="IPR011004">
    <property type="entry name" value="Trimer_LpxA-like_sf"/>
</dbReference>
<dbReference type="PANTHER" id="PTHR43584:SF9">
    <property type="entry name" value="TRANSFERASE HEXAPEPTIDE REPEAT CONTAINING PROTEIN"/>
    <property type="match status" value="1"/>
</dbReference>
<dbReference type="KEGG" id="blq:L21SP5_01654"/>
<organism evidence="3 4">
    <name type="scientific">Salinivirga cyanobacteriivorans</name>
    <dbReference type="NCBI Taxonomy" id="1307839"/>
    <lineage>
        <taxon>Bacteria</taxon>
        <taxon>Pseudomonadati</taxon>
        <taxon>Bacteroidota</taxon>
        <taxon>Bacteroidia</taxon>
        <taxon>Bacteroidales</taxon>
        <taxon>Salinivirgaceae</taxon>
        <taxon>Salinivirga</taxon>
    </lineage>
</organism>
<dbReference type="EMBL" id="CP013118">
    <property type="protein sequence ID" value="ALO15297.1"/>
    <property type="molecule type" value="Genomic_DNA"/>
</dbReference>
<name>A0A0S2HZ62_9BACT</name>
<dbReference type="Gene3D" id="2.160.10.10">
    <property type="entry name" value="Hexapeptide repeat proteins"/>
    <property type="match status" value="1"/>
</dbReference>
<evidence type="ECO:0000256" key="2">
    <source>
        <dbReference type="ARBA" id="ARBA00023315"/>
    </source>
</evidence>
<dbReference type="STRING" id="1307839.L21SP5_01654"/>
<accession>A0A0S2HZ62</accession>
<dbReference type="NCBIfam" id="TIGR03991">
    <property type="entry name" value="alt_bact_glmU"/>
    <property type="match status" value="1"/>
</dbReference>
<dbReference type="Proteomes" id="UP000064893">
    <property type="component" value="Chromosome"/>
</dbReference>
<sequence length="393" mass="44354">MDKLNFLDFNHKNLLPLTYTKPIAKLRVGILTIEEKWQQRLKTDYGYITEAYLQKKYPFASASDYLVINSGVLPNEQLIQAIQQLKKGEKLIQEQNFIAARIDNQQFNKNDIETLNPIEYTHPYREVQFPWHIFSWNGEEIIRDFELITQDRKSAPLNKNNQATGQENIFIEPGAKINFATINADRGPVYIGKDAEIMENSVIRGPFAMLGGAVVKMGAKIYGPTTIGPVSKVGGEINNSVFQGHSNKAHDGFLGNSVIGEWCNLGADTNNSNLKNNYAEVKVWNYDAERFIKTGLQFCGLIMGDHSKCGINTMFNTGTVVGVSANIFGSGFPRNLIPSFSWGGAGGFTEFKLNKALEVTERVFERRKKTLDKTEIDILTHIYEETAKYRKFN</sequence>
<dbReference type="GO" id="GO:0016779">
    <property type="term" value="F:nucleotidyltransferase activity"/>
    <property type="evidence" value="ECO:0007669"/>
    <property type="project" value="UniProtKB-ARBA"/>
</dbReference>
<dbReference type="PANTHER" id="PTHR43584">
    <property type="entry name" value="NUCLEOTIDYL TRANSFERASE"/>
    <property type="match status" value="1"/>
</dbReference>
<gene>
    <name evidence="3" type="ORF">L21SP5_01654</name>
</gene>
<dbReference type="Pfam" id="PF13562">
    <property type="entry name" value="NTP_transf_4"/>
    <property type="match status" value="1"/>
</dbReference>
<dbReference type="InterPro" id="IPR050065">
    <property type="entry name" value="GlmU-like"/>
</dbReference>
<reference evidence="3 4" key="1">
    <citation type="submission" date="2015-11" db="EMBL/GenBank/DDBJ databases">
        <title>Description and complete genome sequence of a novel strain predominating in hypersaline microbial mats and representing a new family of the Bacteriodetes phylum.</title>
        <authorList>
            <person name="Spring S."/>
            <person name="Bunk B."/>
            <person name="Sproer C."/>
            <person name="Klenk H.-P."/>
        </authorList>
    </citation>
    <scope>NUCLEOTIDE SEQUENCE [LARGE SCALE GENOMIC DNA]</scope>
    <source>
        <strain evidence="3 4">L21-Spi-D4</strain>
    </source>
</reference>
<dbReference type="RefSeq" id="WP_057952765.1">
    <property type="nucleotide sequence ID" value="NZ_CP013118.1"/>
</dbReference>
<dbReference type="OrthoDB" id="9784832at2"/>
<proteinExistence type="predicted"/>
<keyword evidence="2" id="KW-0012">Acyltransferase</keyword>
<keyword evidence="4" id="KW-1185">Reference proteome</keyword>
<dbReference type="AlphaFoldDB" id="A0A0S2HZ62"/>
<dbReference type="SUPFAM" id="SSF51161">
    <property type="entry name" value="Trimeric LpxA-like enzymes"/>
    <property type="match status" value="1"/>
</dbReference>
<dbReference type="GO" id="GO:0016746">
    <property type="term" value="F:acyltransferase activity"/>
    <property type="evidence" value="ECO:0007669"/>
    <property type="project" value="UniProtKB-KW"/>
</dbReference>
<dbReference type="InterPro" id="IPR023917">
    <property type="entry name" value="Bifunctiontional_GlmU_bac-type"/>
</dbReference>
<evidence type="ECO:0000313" key="3">
    <source>
        <dbReference type="EMBL" id="ALO15297.1"/>
    </source>
</evidence>
<evidence type="ECO:0000256" key="1">
    <source>
        <dbReference type="ARBA" id="ARBA00022679"/>
    </source>
</evidence>
<evidence type="ECO:0000313" key="4">
    <source>
        <dbReference type="Proteomes" id="UP000064893"/>
    </source>
</evidence>
<dbReference type="CDD" id="cd05635">
    <property type="entry name" value="LbH_unknown"/>
    <property type="match status" value="1"/>
</dbReference>